<sequence>MDWVDRMNQAIHYVEDHLNNKIDEKEISRITACPFSLFQGSFTQITGIPLSEYVRRRKLTCAAYDLQNTEEKVIDVALKYGYQSSDAFSVAFKRLHGITPSDARKDGVKLTFYCRLDFALIIKGVDRMDYTIIERTPFNVMGIRRTTPYGGGTWAIVKSDGSNEAIKETTGRFYDLGLCFSFGEDGSNDYMCGIEWDKEPIEGLDIFKYPEATWLKFEAKGSISSQVLGSVWQRINNEFMPQSKYKKTGLPTIEKYVLWDDAADICNVEIWIPVAPKYTV</sequence>
<dbReference type="eggNOG" id="COG2207">
    <property type="taxonomic scope" value="Bacteria"/>
</dbReference>
<dbReference type="InterPro" id="IPR050959">
    <property type="entry name" value="MarA-like"/>
</dbReference>
<dbReference type="AlphaFoldDB" id="F1TFX3"/>
<dbReference type="Gene3D" id="1.10.10.60">
    <property type="entry name" value="Homeodomain-like"/>
    <property type="match status" value="2"/>
</dbReference>
<dbReference type="InterPro" id="IPR018062">
    <property type="entry name" value="HTH_AraC-typ_CS"/>
</dbReference>
<evidence type="ECO:0000259" key="4">
    <source>
        <dbReference type="PROSITE" id="PS01124"/>
    </source>
</evidence>
<evidence type="ECO:0000256" key="2">
    <source>
        <dbReference type="ARBA" id="ARBA00023125"/>
    </source>
</evidence>
<keyword evidence="2" id="KW-0238">DNA-binding</keyword>
<dbReference type="SUPFAM" id="SSF46689">
    <property type="entry name" value="Homeodomain-like"/>
    <property type="match status" value="2"/>
</dbReference>
<dbReference type="eggNOG" id="COG3708">
    <property type="taxonomic scope" value="Bacteria"/>
</dbReference>
<dbReference type="Pfam" id="PF06445">
    <property type="entry name" value="GyrI-like"/>
    <property type="match status" value="1"/>
</dbReference>
<reference evidence="5" key="2">
    <citation type="submission" date="2011-01" db="EMBL/GenBank/DDBJ databases">
        <title>The Non-contiguous Finished genome of Clostridium papyrosolvens.</title>
        <authorList>
            <person name="Lucas S."/>
            <person name="Copeland A."/>
            <person name="Lapidus A."/>
            <person name="Cheng J.-F."/>
            <person name="Goodwin L."/>
            <person name="Pitluck S."/>
            <person name="Misra M."/>
            <person name="Chertkov O."/>
            <person name="Detter J.C."/>
            <person name="Han C."/>
            <person name="Tapia R."/>
            <person name="Land M."/>
            <person name="Hauser L."/>
            <person name="Kyrpides N."/>
            <person name="Ivanova N."/>
            <person name="Pagani I."/>
            <person name="Mouttaki H."/>
            <person name="He Z."/>
            <person name="Zhou J."/>
            <person name="Hemme C.L."/>
            <person name="Woyke T."/>
        </authorList>
    </citation>
    <scope>NUCLEOTIDE SEQUENCE [LARGE SCALE GENOMIC DNA]</scope>
    <source>
        <strain evidence="5">DSM 2782</strain>
    </source>
</reference>
<dbReference type="InterPro" id="IPR010499">
    <property type="entry name" value="AraC_E-bd"/>
</dbReference>
<proteinExistence type="predicted"/>
<dbReference type="InterPro" id="IPR020449">
    <property type="entry name" value="Tscrpt_reg_AraC-type_HTH"/>
</dbReference>
<dbReference type="GO" id="GO:0043565">
    <property type="term" value="F:sequence-specific DNA binding"/>
    <property type="evidence" value="ECO:0007669"/>
    <property type="project" value="InterPro"/>
</dbReference>
<dbReference type="InterPro" id="IPR011256">
    <property type="entry name" value="Reg_factor_effector_dom_sf"/>
</dbReference>
<accession>F1TFX3</accession>
<evidence type="ECO:0000256" key="1">
    <source>
        <dbReference type="ARBA" id="ARBA00023015"/>
    </source>
</evidence>
<reference evidence="5" key="1">
    <citation type="submission" date="2009-07" db="EMBL/GenBank/DDBJ databases">
        <authorList>
            <consortium name="US DOE Joint Genome Institute (JGI-PGF)"/>
            <person name="Lucas S."/>
            <person name="Copeland A."/>
            <person name="Lapidus A."/>
            <person name="Glavina del Rio T."/>
            <person name="Tice H."/>
            <person name="Bruce D."/>
            <person name="Goodwin L."/>
            <person name="Pitluck S."/>
            <person name="Larimer F."/>
            <person name="Land M.L."/>
            <person name="Mouttaki H."/>
            <person name="He Z."/>
            <person name="Zhou J."/>
            <person name="Hemme C.L."/>
        </authorList>
    </citation>
    <scope>NUCLEOTIDE SEQUENCE [LARGE SCALE GENOMIC DNA]</scope>
    <source>
        <strain evidence="5">DSM 2782</strain>
    </source>
</reference>
<organism evidence="5 6">
    <name type="scientific">Ruminiclostridium papyrosolvens DSM 2782</name>
    <dbReference type="NCBI Taxonomy" id="588581"/>
    <lineage>
        <taxon>Bacteria</taxon>
        <taxon>Bacillati</taxon>
        <taxon>Bacillota</taxon>
        <taxon>Clostridia</taxon>
        <taxon>Eubacteriales</taxon>
        <taxon>Oscillospiraceae</taxon>
        <taxon>Ruminiclostridium</taxon>
    </lineage>
</organism>
<dbReference type="PROSITE" id="PS00041">
    <property type="entry name" value="HTH_ARAC_FAMILY_1"/>
    <property type="match status" value="1"/>
</dbReference>
<dbReference type="SMART" id="SM00871">
    <property type="entry name" value="AraC_E_bind"/>
    <property type="match status" value="1"/>
</dbReference>
<dbReference type="PROSITE" id="PS01124">
    <property type="entry name" value="HTH_ARAC_FAMILY_2"/>
    <property type="match status" value="1"/>
</dbReference>
<dbReference type="PANTHER" id="PTHR47504:SF5">
    <property type="entry name" value="RIGHT ORIGIN-BINDING PROTEIN"/>
    <property type="match status" value="1"/>
</dbReference>
<comment type="caution">
    <text evidence="5">The sequence shown here is derived from an EMBL/GenBank/DDBJ whole genome shotgun (WGS) entry which is preliminary data.</text>
</comment>
<name>F1TFX3_9FIRM</name>
<feature type="domain" description="HTH araC/xylS-type" evidence="4">
    <location>
        <begin position="8"/>
        <end position="106"/>
    </location>
</feature>
<dbReference type="GO" id="GO:0003700">
    <property type="term" value="F:DNA-binding transcription factor activity"/>
    <property type="evidence" value="ECO:0007669"/>
    <property type="project" value="InterPro"/>
</dbReference>
<dbReference type="OrthoDB" id="45544at2"/>
<dbReference type="SUPFAM" id="SSF55136">
    <property type="entry name" value="Probable bacterial effector-binding domain"/>
    <property type="match status" value="1"/>
</dbReference>
<gene>
    <name evidence="5" type="ORF">Cpap_0972</name>
</gene>
<evidence type="ECO:0000256" key="3">
    <source>
        <dbReference type="ARBA" id="ARBA00023163"/>
    </source>
</evidence>
<evidence type="ECO:0000313" key="6">
    <source>
        <dbReference type="Proteomes" id="UP000003860"/>
    </source>
</evidence>
<dbReference type="PANTHER" id="PTHR47504">
    <property type="entry name" value="RIGHT ORIGIN-BINDING PROTEIN"/>
    <property type="match status" value="1"/>
</dbReference>
<dbReference type="InterPro" id="IPR009057">
    <property type="entry name" value="Homeodomain-like_sf"/>
</dbReference>
<dbReference type="InterPro" id="IPR018060">
    <property type="entry name" value="HTH_AraC"/>
</dbReference>
<dbReference type="Pfam" id="PF12833">
    <property type="entry name" value="HTH_18"/>
    <property type="match status" value="1"/>
</dbReference>
<keyword evidence="1" id="KW-0805">Transcription regulation</keyword>
<dbReference type="STRING" id="588581.Cpap_0972"/>
<dbReference type="RefSeq" id="WP_004620982.1">
    <property type="nucleotide sequence ID" value="NZ_ACXX02000012.1"/>
</dbReference>
<protein>
    <submittedName>
        <fullName evidence="5">Transcriptional regulator, AraC family</fullName>
    </submittedName>
</protein>
<keyword evidence="3" id="KW-0804">Transcription</keyword>
<keyword evidence="6" id="KW-1185">Reference proteome</keyword>
<dbReference type="PRINTS" id="PR00032">
    <property type="entry name" value="HTHARAC"/>
</dbReference>
<evidence type="ECO:0000313" key="5">
    <source>
        <dbReference type="EMBL" id="EGD46592.1"/>
    </source>
</evidence>
<dbReference type="Gene3D" id="3.20.80.10">
    <property type="entry name" value="Regulatory factor, effector binding domain"/>
    <property type="match status" value="1"/>
</dbReference>
<dbReference type="EMBL" id="ACXX02000012">
    <property type="protein sequence ID" value="EGD46592.1"/>
    <property type="molecule type" value="Genomic_DNA"/>
</dbReference>
<dbReference type="SMART" id="SM00342">
    <property type="entry name" value="HTH_ARAC"/>
    <property type="match status" value="1"/>
</dbReference>
<dbReference type="InterPro" id="IPR029442">
    <property type="entry name" value="GyrI-like"/>
</dbReference>
<dbReference type="Proteomes" id="UP000003860">
    <property type="component" value="Unassembled WGS sequence"/>
</dbReference>